<keyword evidence="3" id="KW-1185">Reference proteome</keyword>
<organism evidence="2 3">
    <name type="scientific">Kistimonas scapharcae</name>
    <dbReference type="NCBI Taxonomy" id="1036133"/>
    <lineage>
        <taxon>Bacteria</taxon>
        <taxon>Pseudomonadati</taxon>
        <taxon>Pseudomonadota</taxon>
        <taxon>Gammaproteobacteria</taxon>
        <taxon>Oceanospirillales</taxon>
        <taxon>Endozoicomonadaceae</taxon>
        <taxon>Kistimonas</taxon>
    </lineage>
</organism>
<evidence type="ECO:0000313" key="2">
    <source>
        <dbReference type="EMBL" id="GAA4649473.1"/>
    </source>
</evidence>
<proteinExistence type="predicted"/>
<keyword evidence="1" id="KW-0472">Membrane</keyword>
<reference evidence="3" key="1">
    <citation type="journal article" date="2019" name="Int. J. Syst. Evol. Microbiol.">
        <title>The Global Catalogue of Microorganisms (GCM) 10K type strain sequencing project: providing services to taxonomists for standard genome sequencing and annotation.</title>
        <authorList>
            <consortium name="The Broad Institute Genomics Platform"/>
            <consortium name="The Broad Institute Genome Sequencing Center for Infectious Disease"/>
            <person name="Wu L."/>
            <person name="Ma J."/>
        </authorList>
    </citation>
    <scope>NUCLEOTIDE SEQUENCE [LARGE SCALE GENOMIC DNA]</scope>
    <source>
        <strain evidence="3">JCM 17805</strain>
    </source>
</reference>
<keyword evidence="1" id="KW-0812">Transmembrane</keyword>
<protein>
    <submittedName>
        <fullName evidence="2">Uncharacterized protein</fullName>
    </submittedName>
</protein>
<name>A0ABP8UZT8_9GAMM</name>
<keyword evidence="1" id="KW-1133">Transmembrane helix</keyword>
<gene>
    <name evidence="2" type="ORF">GCM10023116_17470</name>
</gene>
<dbReference type="Proteomes" id="UP001500604">
    <property type="component" value="Unassembled WGS sequence"/>
</dbReference>
<comment type="caution">
    <text evidence="2">The sequence shown here is derived from an EMBL/GenBank/DDBJ whole genome shotgun (WGS) entry which is preliminary data.</text>
</comment>
<evidence type="ECO:0000256" key="1">
    <source>
        <dbReference type="SAM" id="Phobius"/>
    </source>
</evidence>
<evidence type="ECO:0000313" key="3">
    <source>
        <dbReference type="Proteomes" id="UP001500604"/>
    </source>
</evidence>
<accession>A0ABP8UZT8</accession>
<feature type="transmembrane region" description="Helical" evidence="1">
    <location>
        <begin position="12"/>
        <end position="34"/>
    </location>
</feature>
<sequence length="94" mass="10281">MAPVCGPAAEILGIFVLIVFSAGGLAGVGFTFFYTPYCMAWVYDSAMNKLESDYQSSGFIQKVLQAYGDSGPDQPSSQEVLFSIQWMKLNHRNA</sequence>
<dbReference type="EMBL" id="BAABFL010000134">
    <property type="protein sequence ID" value="GAA4649473.1"/>
    <property type="molecule type" value="Genomic_DNA"/>
</dbReference>